<dbReference type="RefSeq" id="WP_175112026.1">
    <property type="nucleotide sequence ID" value="NZ_CADIKF010000025.1"/>
</dbReference>
<dbReference type="InterPro" id="IPR008259">
    <property type="entry name" value="FMN_hydac_DH_AS"/>
</dbReference>
<evidence type="ECO:0000313" key="9">
    <source>
        <dbReference type="EMBL" id="CAB3760211.1"/>
    </source>
</evidence>
<dbReference type="PANTHER" id="PTHR10578:SF107">
    <property type="entry name" value="2-HYDROXYACID OXIDASE 1"/>
    <property type="match status" value="1"/>
</dbReference>
<dbReference type="Proteomes" id="UP000494329">
    <property type="component" value="Unassembled WGS sequence"/>
</dbReference>
<dbReference type="PROSITE" id="PS00557">
    <property type="entry name" value="FMN_HYDROXY_ACID_DH_1"/>
    <property type="match status" value="1"/>
</dbReference>
<dbReference type="GO" id="GO:0004459">
    <property type="term" value="F:L-lactate dehydrogenase (NAD+) activity"/>
    <property type="evidence" value="ECO:0007669"/>
    <property type="project" value="TreeGrafter"/>
</dbReference>
<dbReference type="SUPFAM" id="SSF51395">
    <property type="entry name" value="FMN-linked oxidoreductases"/>
    <property type="match status" value="1"/>
</dbReference>
<dbReference type="Gene3D" id="3.20.20.70">
    <property type="entry name" value="Aldolase class I"/>
    <property type="match status" value="1"/>
</dbReference>
<keyword evidence="2 7" id="KW-0285">Flavoprotein</keyword>
<evidence type="ECO:0000256" key="6">
    <source>
        <dbReference type="PIRSR" id="PIRSR000138-1"/>
    </source>
</evidence>
<feature type="binding site" evidence="7">
    <location>
        <position position="279"/>
    </location>
    <ligand>
        <name>glyoxylate</name>
        <dbReference type="ChEBI" id="CHEBI:36655"/>
    </ligand>
</feature>
<dbReference type="PROSITE" id="PS51349">
    <property type="entry name" value="FMN_HYDROXY_ACID_DH_2"/>
    <property type="match status" value="1"/>
</dbReference>
<evidence type="ECO:0000256" key="2">
    <source>
        <dbReference type="ARBA" id="ARBA00022630"/>
    </source>
</evidence>
<keyword evidence="3 7" id="KW-0288">FMN</keyword>
<dbReference type="PANTHER" id="PTHR10578">
    <property type="entry name" value="S -2-HYDROXY-ACID OXIDASE-RELATED"/>
    <property type="match status" value="1"/>
</dbReference>
<dbReference type="EC" id="1.1.-.-" evidence="9"/>
<dbReference type="FunFam" id="3.20.20.70:FF:000029">
    <property type="entry name" value="L-lactate dehydrogenase"/>
    <property type="match status" value="1"/>
</dbReference>
<evidence type="ECO:0000256" key="7">
    <source>
        <dbReference type="PIRSR" id="PIRSR000138-2"/>
    </source>
</evidence>
<feature type="binding site" evidence="7">
    <location>
        <position position="274"/>
    </location>
    <ligand>
        <name>FMN</name>
        <dbReference type="ChEBI" id="CHEBI:58210"/>
    </ligand>
</feature>
<comment type="similarity">
    <text evidence="5">Belongs to the FMN-dependent alpha-hydroxy acid dehydrogenase family.</text>
</comment>
<dbReference type="InterPro" id="IPR013785">
    <property type="entry name" value="Aldolase_TIM"/>
</dbReference>
<feature type="binding site" evidence="7">
    <location>
        <begin position="330"/>
        <end position="331"/>
    </location>
    <ligand>
        <name>FMN</name>
        <dbReference type="ChEBI" id="CHEBI:58210"/>
    </ligand>
</feature>
<dbReference type="GO" id="GO:0009060">
    <property type="term" value="P:aerobic respiration"/>
    <property type="evidence" value="ECO:0007669"/>
    <property type="project" value="TreeGrafter"/>
</dbReference>
<evidence type="ECO:0000256" key="4">
    <source>
        <dbReference type="ARBA" id="ARBA00023002"/>
    </source>
</evidence>
<feature type="domain" description="FMN hydroxy acid dehydrogenase" evidence="8">
    <location>
        <begin position="1"/>
        <end position="381"/>
    </location>
</feature>
<dbReference type="InterPro" id="IPR012133">
    <property type="entry name" value="Alpha-hydoxy_acid_DH_FMN"/>
</dbReference>
<feature type="binding site" evidence="7">
    <location>
        <position position="252"/>
    </location>
    <ligand>
        <name>FMN</name>
        <dbReference type="ChEBI" id="CHEBI:58210"/>
    </ligand>
</feature>
<evidence type="ECO:0000256" key="3">
    <source>
        <dbReference type="ARBA" id="ARBA00022643"/>
    </source>
</evidence>
<dbReference type="CDD" id="cd02809">
    <property type="entry name" value="alpha_hydroxyacid_oxid_FMN"/>
    <property type="match status" value="1"/>
</dbReference>
<feature type="binding site" evidence="7">
    <location>
        <position position="128"/>
    </location>
    <ligand>
        <name>FMN</name>
        <dbReference type="ChEBI" id="CHEBI:58210"/>
    </ligand>
</feature>
<evidence type="ECO:0000313" key="10">
    <source>
        <dbReference type="Proteomes" id="UP000494329"/>
    </source>
</evidence>
<accession>A0A6J5E472</accession>
<feature type="binding site" evidence="7">
    <location>
        <position position="107"/>
    </location>
    <ligand>
        <name>FMN</name>
        <dbReference type="ChEBI" id="CHEBI:58210"/>
    </ligand>
</feature>
<feature type="active site" description="Proton acceptor" evidence="6">
    <location>
        <position position="276"/>
    </location>
</feature>
<feature type="binding site" evidence="7">
    <location>
        <position position="276"/>
    </location>
    <ligand>
        <name>glyoxylate</name>
        <dbReference type="ChEBI" id="CHEBI:36655"/>
    </ligand>
</feature>
<feature type="binding site" evidence="7">
    <location>
        <begin position="307"/>
        <end position="311"/>
    </location>
    <ligand>
        <name>FMN</name>
        <dbReference type="ChEBI" id="CHEBI:58210"/>
    </ligand>
</feature>
<dbReference type="InterPro" id="IPR000262">
    <property type="entry name" value="FMN-dep_DH"/>
</dbReference>
<comment type="cofactor">
    <cofactor evidence="1">
        <name>FMN</name>
        <dbReference type="ChEBI" id="CHEBI:58210"/>
    </cofactor>
</comment>
<evidence type="ECO:0000256" key="5">
    <source>
        <dbReference type="ARBA" id="ARBA00024042"/>
    </source>
</evidence>
<gene>
    <name evidence="9" type="primary">lldD</name>
    <name evidence="9" type="ORF">LMG29739_03328</name>
</gene>
<feature type="binding site" evidence="7">
    <location>
        <position position="165"/>
    </location>
    <ligand>
        <name>glyoxylate</name>
        <dbReference type="ChEBI" id="CHEBI:36655"/>
    </ligand>
</feature>
<dbReference type="GO" id="GO:0010181">
    <property type="term" value="F:FMN binding"/>
    <property type="evidence" value="ECO:0007669"/>
    <property type="project" value="InterPro"/>
</dbReference>
<dbReference type="AlphaFoldDB" id="A0A6J5E472"/>
<dbReference type="EMBL" id="CADIKF010000025">
    <property type="protein sequence ID" value="CAB3760211.1"/>
    <property type="molecule type" value="Genomic_DNA"/>
</dbReference>
<organism evidence="9 10">
    <name type="scientific">Paraburkholderia solisilvae</name>
    <dbReference type="NCBI Taxonomy" id="624376"/>
    <lineage>
        <taxon>Bacteria</taxon>
        <taxon>Pseudomonadati</taxon>
        <taxon>Pseudomonadota</taxon>
        <taxon>Betaproteobacteria</taxon>
        <taxon>Burkholderiales</taxon>
        <taxon>Burkholderiaceae</taxon>
        <taxon>Paraburkholderia</taxon>
    </lineage>
</organism>
<keyword evidence="10" id="KW-1185">Reference proteome</keyword>
<reference evidence="9 10" key="1">
    <citation type="submission" date="2020-04" db="EMBL/GenBank/DDBJ databases">
        <authorList>
            <person name="De Canck E."/>
        </authorList>
    </citation>
    <scope>NUCLEOTIDE SEQUENCE [LARGE SCALE GENOMIC DNA]</scope>
    <source>
        <strain evidence="9 10">LMG 29739</strain>
    </source>
</reference>
<feature type="binding site" evidence="7">
    <location>
        <position position="156"/>
    </location>
    <ligand>
        <name>FMN</name>
        <dbReference type="ChEBI" id="CHEBI:58210"/>
    </ligand>
</feature>
<feature type="binding site" evidence="7">
    <location>
        <position position="130"/>
    </location>
    <ligand>
        <name>FMN</name>
        <dbReference type="ChEBI" id="CHEBI:58210"/>
    </ligand>
</feature>
<dbReference type="Pfam" id="PF01070">
    <property type="entry name" value="FMN_dh"/>
    <property type="match status" value="1"/>
</dbReference>
<dbReference type="GO" id="GO:0005886">
    <property type="term" value="C:plasma membrane"/>
    <property type="evidence" value="ECO:0007669"/>
    <property type="project" value="TreeGrafter"/>
</dbReference>
<evidence type="ECO:0000256" key="1">
    <source>
        <dbReference type="ARBA" id="ARBA00001917"/>
    </source>
</evidence>
<dbReference type="InterPro" id="IPR037396">
    <property type="entry name" value="FMN_HAD"/>
</dbReference>
<feature type="binding site" evidence="7">
    <location>
        <begin position="78"/>
        <end position="80"/>
    </location>
    <ligand>
        <name>FMN</name>
        <dbReference type="ChEBI" id="CHEBI:58210"/>
    </ligand>
</feature>
<dbReference type="PIRSF" id="PIRSF000138">
    <property type="entry name" value="Al-hdrx_acd_dh"/>
    <property type="match status" value="1"/>
</dbReference>
<keyword evidence="4 9" id="KW-0560">Oxidoreductase</keyword>
<protein>
    <submittedName>
        <fullName evidence="9">L-lactate dehydrogenase</fullName>
        <ecNumber evidence="9">1.1.-.-</ecNumber>
    </submittedName>
</protein>
<name>A0A6J5E472_9BURK</name>
<evidence type="ECO:0000259" key="8">
    <source>
        <dbReference type="PROSITE" id="PS51349"/>
    </source>
</evidence>
<proteinExistence type="inferred from homology"/>
<dbReference type="NCBIfam" id="NF008398">
    <property type="entry name" value="PRK11197.1"/>
    <property type="match status" value="1"/>
</dbReference>
<sequence length="415" mass="45266">MKIVSDIEDLRKIAARRVPRMFYDFVDSGSWTEQTYRSNEACFKEILLRQRVGRSIDERSLKTTMLGIDVSMPVGIAPIGLAGMIHPDGEILAAKAALAAGVRYTLSTLSIASLEDIQAATNAPFWFQLYVMRDKQFLLSLIDRAKAAGCDALILTLDLSVLGNRFKDAKNGLSTPPKLTISSVSNMLTKPRWCMGMLRTHRRNLGNIIGHAKGVGDVHSLANWIGQQLNPCLSWTDVEWIKERWGGKLIIKGILDPEDAQTAVAAGVDAIIVSNHGGRQLDGAPASVSVLPEIVDKVGRSTEVWIDSGIRSGQDVLKAIALGARGALIGRAHLWGLGAFGEKGVRLALELIRKELDLTMAFCGHTDINAVNRTVLVEKTVPMTGRRADSRGVVEDDRALTGFATAIHELEQERI</sequence>